<organism evidence="3 4">
    <name type="scientific">Volvox reticuliferus</name>
    <dbReference type="NCBI Taxonomy" id="1737510"/>
    <lineage>
        <taxon>Eukaryota</taxon>
        <taxon>Viridiplantae</taxon>
        <taxon>Chlorophyta</taxon>
        <taxon>core chlorophytes</taxon>
        <taxon>Chlorophyceae</taxon>
        <taxon>CS clade</taxon>
        <taxon>Chlamydomonadales</taxon>
        <taxon>Volvocaceae</taxon>
        <taxon>Volvox</taxon>
    </lineage>
</organism>
<evidence type="ECO:0000313" key="4">
    <source>
        <dbReference type="Proteomes" id="UP000722791"/>
    </source>
</evidence>
<dbReference type="EMBL" id="BNCQ01000002">
    <property type="protein sequence ID" value="GIL95603.1"/>
    <property type="molecule type" value="Genomic_DNA"/>
</dbReference>
<accession>A0A8J4D9K3</accession>
<evidence type="ECO:0000313" key="5">
    <source>
        <dbReference type="Proteomes" id="UP000747110"/>
    </source>
</evidence>
<reference evidence="3" key="1">
    <citation type="journal article" date="2021" name="Proc. Natl. Acad. Sci. U.S.A.">
        <title>Three genomes in the algal genus Volvox reveal the fate of a haploid sex-determining region after a transition to homothallism.</title>
        <authorList>
            <person name="Yamamoto K."/>
            <person name="Hamaji T."/>
            <person name="Kawai-Toyooka H."/>
            <person name="Matsuzaki R."/>
            <person name="Takahashi F."/>
            <person name="Nishimura Y."/>
            <person name="Kawachi M."/>
            <person name="Noguchi H."/>
            <person name="Minakuchi Y."/>
            <person name="Umen J.G."/>
            <person name="Toyoda A."/>
            <person name="Nozaki H."/>
        </authorList>
    </citation>
    <scope>NUCLEOTIDE SEQUENCE</scope>
    <source>
        <strain evidence="3">NIES-3785</strain>
        <strain evidence="2">NIES-3786</strain>
    </source>
</reference>
<dbReference type="EMBL" id="BNCP01000022">
    <property type="protein sequence ID" value="GIL82048.1"/>
    <property type="molecule type" value="Genomic_DNA"/>
</dbReference>
<comment type="caution">
    <text evidence="3">The sequence shown here is derived from an EMBL/GenBank/DDBJ whole genome shotgun (WGS) entry which is preliminary data.</text>
</comment>
<gene>
    <name evidence="2" type="ORF">Vretifemale_10994</name>
    <name evidence="3" type="ORF">Vretimale_1591</name>
</gene>
<evidence type="ECO:0000313" key="3">
    <source>
        <dbReference type="EMBL" id="GIL95603.1"/>
    </source>
</evidence>
<dbReference type="OrthoDB" id="546468at2759"/>
<evidence type="ECO:0000256" key="1">
    <source>
        <dbReference type="SAM" id="MobiDB-lite"/>
    </source>
</evidence>
<evidence type="ECO:0000313" key="2">
    <source>
        <dbReference type="EMBL" id="GIL82048.1"/>
    </source>
</evidence>
<name>A0A8J4D9K3_9CHLO</name>
<proteinExistence type="predicted"/>
<dbReference type="Proteomes" id="UP000722791">
    <property type="component" value="Unassembled WGS sequence"/>
</dbReference>
<sequence length="665" mass="70555">MLLQQLLNGQPDCARIVLSYLTRRQALLASSTCKDARMLLLDMLGQRESPFREAMVVACSQPGRLIEVDVLHGPDPNRAVMWNSWSSNQPRASRKRKCLCLCPRKPDVQPWMTGITVGPSAWEPVRAAAAAVAATANAAAAVGMGISAKMSEPGDSRRRGGPAAARMVAGAAQALHRRPVGQTLYVCCYSVPGLVAFDATTLLPLGVFITFNAQHTDLAEPEGVCASQDHLYVLSCQDCTVARIGLQTSIAASLSRRHRRYGGPVSYGHGIVLAKIVAGVGWVSWGLTLAPDGSALYCAVDRPYEVRRRIYTHVPPPRTSGNVICVPLECLGHSATIVTARAGGQLQDNYAVAQDQQRQQALQQHYTSEAQSAMSSTSGQGITPYVFVPGPAVLRRPSGLRFSPDGSSLWVTSYDGGVVELAGPVYGALAGTVLRVVPLPLPAMVLTPPPVKCPDQRQTEAVMDTSGPSTSSPPLLSASRGSSAPRAIPSCRGSGRRKFTFVTGGLEGSAAIGGCVAAVGAVHPGAGRVMLAWDLCWVPQDPPVQRNPVSFGAGPSDLQLAGVPAAAAGSLAVSADTSPRRPLLCMTLHEDPSQHDREPSGWECRAGVLVEGFGRLQAAEEGEETKRRQMDHFGSSGRDVGCEVAVRVRWRVTREHLHPSMACVV</sequence>
<dbReference type="AlphaFoldDB" id="A0A8J4D9K3"/>
<dbReference type="Proteomes" id="UP000747110">
    <property type="component" value="Unassembled WGS sequence"/>
</dbReference>
<feature type="compositionally biased region" description="Low complexity" evidence="1">
    <location>
        <begin position="465"/>
        <end position="479"/>
    </location>
</feature>
<keyword evidence="5" id="KW-1185">Reference proteome</keyword>
<dbReference type="SUPFAM" id="SSF63825">
    <property type="entry name" value="YWTD domain"/>
    <property type="match status" value="1"/>
</dbReference>
<protein>
    <submittedName>
        <fullName evidence="3">Uncharacterized protein</fullName>
    </submittedName>
</protein>
<feature type="region of interest" description="Disordered" evidence="1">
    <location>
        <begin position="450"/>
        <end position="489"/>
    </location>
</feature>